<evidence type="ECO:0000313" key="2">
    <source>
        <dbReference type="Proteomes" id="UP000887116"/>
    </source>
</evidence>
<comment type="caution">
    <text evidence="1">The sequence shown here is derived from an EMBL/GenBank/DDBJ whole genome shotgun (WGS) entry which is preliminary data.</text>
</comment>
<reference evidence="1" key="1">
    <citation type="submission" date="2020-07" db="EMBL/GenBank/DDBJ databases">
        <title>Multicomponent nature underlies the extraordinary mechanical properties of spider dragline silk.</title>
        <authorList>
            <person name="Kono N."/>
            <person name="Nakamura H."/>
            <person name="Mori M."/>
            <person name="Yoshida Y."/>
            <person name="Ohtoshi R."/>
            <person name="Malay A.D."/>
            <person name="Moran D.A.P."/>
            <person name="Tomita M."/>
            <person name="Numata K."/>
            <person name="Arakawa K."/>
        </authorList>
    </citation>
    <scope>NUCLEOTIDE SEQUENCE</scope>
</reference>
<gene>
    <name evidence="1" type="ORF">TNCT_140781</name>
</gene>
<sequence>MKEQSGGQLKDEFLQNLWLQHLPSQILTVLSVFSETLDKLAEIADVSLPAAVYSTTSAFDPNTSTEIQELSKQISELKLQIARMSWPQNKQFFHRRLSSQYRNATTNHEAIC</sequence>
<dbReference type="EMBL" id="BMAO01006660">
    <property type="protein sequence ID" value="GFR10278.1"/>
    <property type="molecule type" value="Genomic_DNA"/>
</dbReference>
<dbReference type="AlphaFoldDB" id="A0A8X6GTN9"/>
<name>A0A8X6GTN9_TRICU</name>
<accession>A0A8X6GTN9</accession>
<evidence type="ECO:0000313" key="1">
    <source>
        <dbReference type="EMBL" id="GFR10278.1"/>
    </source>
</evidence>
<keyword evidence="2" id="KW-1185">Reference proteome</keyword>
<organism evidence="1 2">
    <name type="scientific">Trichonephila clavata</name>
    <name type="common">Joro spider</name>
    <name type="synonym">Nephila clavata</name>
    <dbReference type="NCBI Taxonomy" id="2740835"/>
    <lineage>
        <taxon>Eukaryota</taxon>
        <taxon>Metazoa</taxon>
        <taxon>Ecdysozoa</taxon>
        <taxon>Arthropoda</taxon>
        <taxon>Chelicerata</taxon>
        <taxon>Arachnida</taxon>
        <taxon>Araneae</taxon>
        <taxon>Araneomorphae</taxon>
        <taxon>Entelegynae</taxon>
        <taxon>Araneoidea</taxon>
        <taxon>Nephilidae</taxon>
        <taxon>Trichonephila</taxon>
    </lineage>
</organism>
<dbReference type="OrthoDB" id="6435789at2759"/>
<protein>
    <submittedName>
        <fullName evidence="1">Uncharacterized protein</fullName>
    </submittedName>
</protein>
<dbReference type="PANTHER" id="PTHR33327:SF3">
    <property type="entry name" value="RNA-DIRECTED DNA POLYMERASE"/>
    <property type="match status" value="1"/>
</dbReference>
<proteinExistence type="predicted"/>
<dbReference type="Proteomes" id="UP000887116">
    <property type="component" value="Unassembled WGS sequence"/>
</dbReference>
<dbReference type="PANTHER" id="PTHR33327">
    <property type="entry name" value="ENDONUCLEASE"/>
    <property type="match status" value="1"/>
</dbReference>